<dbReference type="GO" id="GO:0016020">
    <property type="term" value="C:membrane"/>
    <property type="evidence" value="ECO:0007669"/>
    <property type="project" value="UniProtKB-SubCell"/>
</dbReference>
<evidence type="ECO:0000313" key="9">
    <source>
        <dbReference type="EMBL" id="EPS57286.1"/>
    </source>
</evidence>
<dbReference type="Proteomes" id="UP000015453">
    <property type="component" value="Unassembled WGS sequence"/>
</dbReference>
<evidence type="ECO:0000256" key="4">
    <source>
        <dbReference type="ARBA" id="ARBA00023180"/>
    </source>
</evidence>
<protein>
    <recommendedName>
        <fullName evidence="2">non-specific serine/threonine protein kinase</fullName>
        <ecNumber evidence="2">2.7.11.1</ecNumber>
    </recommendedName>
</protein>
<comment type="subcellular location">
    <subcellularLocation>
        <location evidence="1">Membrane</location>
        <topology evidence="1">Single-pass membrane protein</topology>
    </subcellularLocation>
</comment>
<comment type="catalytic activity">
    <reaction evidence="6">
        <text>L-seryl-[protein] + ATP = O-phospho-L-seryl-[protein] + ADP + H(+)</text>
        <dbReference type="Rhea" id="RHEA:17989"/>
        <dbReference type="Rhea" id="RHEA-COMP:9863"/>
        <dbReference type="Rhea" id="RHEA-COMP:11604"/>
        <dbReference type="ChEBI" id="CHEBI:15378"/>
        <dbReference type="ChEBI" id="CHEBI:29999"/>
        <dbReference type="ChEBI" id="CHEBI:30616"/>
        <dbReference type="ChEBI" id="CHEBI:83421"/>
        <dbReference type="ChEBI" id="CHEBI:456216"/>
        <dbReference type="EC" id="2.7.11.1"/>
    </reaction>
</comment>
<evidence type="ECO:0000313" key="10">
    <source>
        <dbReference type="Proteomes" id="UP000015453"/>
    </source>
</evidence>
<gene>
    <name evidence="9" type="ORF">M569_17533</name>
</gene>
<reference evidence="9 10" key="1">
    <citation type="journal article" date="2013" name="BMC Genomics">
        <title>The miniature genome of a carnivorous plant Genlisea aurea contains a low number of genes and short non-coding sequences.</title>
        <authorList>
            <person name="Leushkin E.V."/>
            <person name="Sutormin R.A."/>
            <person name="Nabieva E.R."/>
            <person name="Penin A.A."/>
            <person name="Kondrashov A.S."/>
            <person name="Logacheva M.D."/>
        </authorList>
    </citation>
    <scope>NUCLEOTIDE SEQUENCE [LARGE SCALE GENOMIC DNA]</scope>
</reference>
<name>S8BYP8_9LAMI</name>
<keyword evidence="10" id="KW-1185">Reference proteome</keyword>
<evidence type="ECO:0000259" key="7">
    <source>
        <dbReference type="Pfam" id="PF13947"/>
    </source>
</evidence>
<comment type="catalytic activity">
    <reaction evidence="5">
        <text>L-threonyl-[protein] + ATP = O-phospho-L-threonyl-[protein] + ADP + H(+)</text>
        <dbReference type="Rhea" id="RHEA:46608"/>
        <dbReference type="Rhea" id="RHEA-COMP:11060"/>
        <dbReference type="Rhea" id="RHEA-COMP:11605"/>
        <dbReference type="ChEBI" id="CHEBI:15378"/>
        <dbReference type="ChEBI" id="CHEBI:30013"/>
        <dbReference type="ChEBI" id="CHEBI:30616"/>
        <dbReference type="ChEBI" id="CHEBI:61977"/>
        <dbReference type="ChEBI" id="CHEBI:456216"/>
        <dbReference type="EC" id="2.7.11.1"/>
    </reaction>
</comment>
<evidence type="ECO:0000256" key="6">
    <source>
        <dbReference type="ARBA" id="ARBA00048679"/>
    </source>
</evidence>
<dbReference type="GO" id="GO:0030247">
    <property type="term" value="F:polysaccharide binding"/>
    <property type="evidence" value="ECO:0007669"/>
    <property type="project" value="InterPro"/>
</dbReference>
<feature type="domain" description="Wall-associated receptor kinase C-terminal" evidence="8">
    <location>
        <begin position="204"/>
        <end position="231"/>
    </location>
</feature>
<proteinExistence type="predicted"/>
<dbReference type="InterPro" id="IPR032872">
    <property type="entry name" value="WAK_assoc_C"/>
</dbReference>
<feature type="non-terminal residue" evidence="9">
    <location>
        <position position="250"/>
    </location>
</feature>
<dbReference type="GO" id="GO:0004674">
    <property type="term" value="F:protein serine/threonine kinase activity"/>
    <property type="evidence" value="ECO:0007669"/>
    <property type="project" value="UniProtKB-EC"/>
</dbReference>
<evidence type="ECO:0000256" key="2">
    <source>
        <dbReference type="ARBA" id="ARBA00012513"/>
    </source>
</evidence>
<dbReference type="PANTHER" id="PTHR33355:SF1">
    <property type="entry name" value="WALL-ASSOCIATED RECEPTOR KINASE-LIKE 15"/>
    <property type="match status" value="1"/>
</dbReference>
<keyword evidence="4" id="KW-0325">Glycoprotein</keyword>
<keyword evidence="3" id="KW-0732">Signal</keyword>
<accession>S8BYP8</accession>
<dbReference type="EMBL" id="AUSU01010399">
    <property type="protein sequence ID" value="EPS57286.1"/>
    <property type="molecule type" value="Genomic_DNA"/>
</dbReference>
<organism evidence="9 10">
    <name type="scientific">Genlisea aurea</name>
    <dbReference type="NCBI Taxonomy" id="192259"/>
    <lineage>
        <taxon>Eukaryota</taxon>
        <taxon>Viridiplantae</taxon>
        <taxon>Streptophyta</taxon>
        <taxon>Embryophyta</taxon>
        <taxon>Tracheophyta</taxon>
        <taxon>Spermatophyta</taxon>
        <taxon>Magnoliopsida</taxon>
        <taxon>eudicotyledons</taxon>
        <taxon>Gunneridae</taxon>
        <taxon>Pentapetalae</taxon>
        <taxon>asterids</taxon>
        <taxon>lamiids</taxon>
        <taxon>Lamiales</taxon>
        <taxon>Lentibulariaceae</taxon>
        <taxon>Genlisea</taxon>
    </lineage>
</organism>
<evidence type="ECO:0000256" key="1">
    <source>
        <dbReference type="ARBA" id="ARBA00004167"/>
    </source>
</evidence>
<dbReference type="AlphaFoldDB" id="S8BYP8"/>
<evidence type="ECO:0000256" key="5">
    <source>
        <dbReference type="ARBA" id="ARBA00047899"/>
    </source>
</evidence>
<dbReference type="Pfam" id="PF13947">
    <property type="entry name" value="GUB_WAK_bind"/>
    <property type="match status" value="1"/>
</dbReference>
<dbReference type="Pfam" id="PF14380">
    <property type="entry name" value="WAK_assoc"/>
    <property type="match status" value="1"/>
</dbReference>
<dbReference type="EC" id="2.7.11.1" evidence="2"/>
<comment type="caution">
    <text evidence="9">The sequence shown here is derived from an EMBL/GenBank/DDBJ whole genome shotgun (WGS) entry which is preliminary data.</text>
</comment>
<sequence length="250" mass="26503">PSCMTHCGDLRVKYPFGTGPGCGSPQFSPYIACSQNGDRLLLNTHHGSYPIDSIFYSNSTMIVAPSSMSNCRSMQRSSSYFGLEWGSPFQLGPSTFILLACSSYSVKGNPICEPGSSNYLCDSIYACPSVVDLGLPLFPATNTCCVYSPADLGPRDELDLRELKCGGYSSVVGLGDVPSDPEQWVYGVALKYATGGGLGGYNIPPSCSNCEMSGGACGYAPKDESFLCVCEYGNTSTDCYSYGWTVASPS</sequence>
<feature type="non-terminal residue" evidence="9">
    <location>
        <position position="1"/>
    </location>
</feature>
<dbReference type="PANTHER" id="PTHR33355">
    <property type="entry name" value="WALL-ASSOCIATED RECEPTOR KINASE CARBOXY-TERMINAL PROTEIN-RELATED"/>
    <property type="match status" value="1"/>
</dbReference>
<dbReference type="OrthoDB" id="1933476at2759"/>
<feature type="domain" description="Wall-associated receptor kinase galacturonan-binding" evidence="7">
    <location>
        <begin position="3"/>
        <end position="64"/>
    </location>
</feature>
<evidence type="ECO:0000256" key="3">
    <source>
        <dbReference type="ARBA" id="ARBA00022729"/>
    </source>
</evidence>
<dbReference type="InterPro" id="IPR025287">
    <property type="entry name" value="WAK_GUB"/>
</dbReference>
<evidence type="ECO:0000259" key="8">
    <source>
        <dbReference type="Pfam" id="PF14380"/>
    </source>
</evidence>